<dbReference type="EC" id="2.7.7.-" evidence="1"/>
<dbReference type="EC" id="4.6.1.-" evidence="1"/>
<keyword evidence="1" id="KW-0548">Nucleotidyltransferase</keyword>
<keyword evidence="1" id="KW-0808">Transferase</keyword>
<dbReference type="Proteomes" id="UP000095472">
    <property type="component" value="Chromosome"/>
</dbReference>
<evidence type="ECO:0000313" key="2">
    <source>
        <dbReference type="Proteomes" id="UP000095472"/>
    </source>
</evidence>
<evidence type="ECO:0000313" key="1">
    <source>
        <dbReference type="EMBL" id="XPM67151.1"/>
    </source>
</evidence>
<protein>
    <submittedName>
        <fullName evidence="1">Adenylate/guanylate cyclase domain-containing protein</fullName>
        <ecNumber evidence="1">2.7.7.-</ecNumber>
        <ecNumber evidence="1">4.6.1.-</ecNumber>
    </submittedName>
</protein>
<organism evidence="1 2">
    <name type="scientific">Desertifilum tharense IPPAS B-1220</name>
    <dbReference type="NCBI Taxonomy" id="1781255"/>
    <lineage>
        <taxon>Bacteria</taxon>
        <taxon>Bacillati</taxon>
        <taxon>Cyanobacteriota</taxon>
        <taxon>Cyanophyceae</taxon>
        <taxon>Desertifilales</taxon>
        <taxon>Desertifilaceae</taxon>
        <taxon>Desertifilum</taxon>
    </lineage>
</organism>
<sequence length="110" mass="12054">MQAAVLFSDIRDFTTLSTQLEPEELVEQLNTYLEAMVEAILSAGGTVDKFIGDAIMAEFGSPVSQGYQQDALNAVKAALGMRQNLMRLRELWQQQGKNNCLMGLGLITAN</sequence>
<name>A0ACD5H3P9_9CYAN</name>
<reference evidence="1 2" key="1">
    <citation type="journal article" date="2016" name="Genome Announc.">
        <title>Draft Genome Sequence of the Thermotolerant Cyanobacterium Desertifilum sp. IPPAS B-1220.</title>
        <authorList>
            <person name="Mironov K.S."/>
            <person name="Sinetova M.A."/>
            <person name="Bolatkhan K."/>
            <person name="Zayadan B.K."/>
            <person name="Ustinova V.V."/>
            <person name="Kupriyanova E.V."/>
            <person name="Skrypnik A.N."/>
            <person name="Gogoleva N.E."/>
            <person name="Gogolev Y.V."/>
            <person name="Los D.A."/>
        </authorList>
    </citation>
    <scope>NUCLEOTIDE SEQUENCE [LARGE SCALE GENOMIC DNA]</scope>
    <source>
        <strain evidence="1 2">IPPAS B-1220</strain>
    </source>
</reference>
<dbReference type="EMBL" id="CP182909">
    <property type="protein sequence ID" value="XPM67151.1"/>
    <property type="molecule type" value="Genomic_DNA"/>
</dbReference>
<gene>
    <name evidence="1" type="ORF">BH720_014615</name>
</gene>
<keyword evidence="1" id="KW-0456">Lyase</keyword>
<proteinExistence type="predicted"/>
<accession>A0ACD5H3P9</accession>
<keyword evidence="2" id="KW-1185">Reference proteome</keyword>